<dbReference type="Proteomes" id="UP001196413">
    <property type="component" value="Unassembled WGS sequence"/>
</dbReference>
<evidence type="ECO:0000313" key="2">
    <source>
        <dbReference type="Proteomes" id="UP001196413"/>
    </source>
</evidence>
<gene>
    <name evidence="1" type="ORF">KIN20_017548</name>
</gene>
<evidence type="ECO:0000313" key="1">
    <source>
        <dbReference type="EMBL" id="KAJ1358962.1"/>
    </source>
</evidence>
<comment type="caution">
    <text evidence="1">The sequence shown here is derived from an EMBL/GenBank/DDBJ whole genome shotgun (WGS) entry which is preliminary data.</text>
</comment>
<reference evidence="1" key="1">
    <citation type="submission" date="2021-06" db="EMBL/GenBank/DDBJ databases">
        <title>Parelaphostrongylus tenuis whole genome reference sequence.</title>
        <authorList>
            <person name="Garwood T.J."/>
            <person name="Larsen P.A."/>
            <person name="Fountain-Jones N.M."/>
            <person name="Garbe J.R."/>
            <person name="Macchietto M.G."/>
            <person name="Kania S.A."/>
            <person name="Gerhold R.W."/>
            <person name="Richards J.E."/>
            <person name="Wolf T.M."/>
        </authorList>
    </citation>
    <scope>NUCLEOTIDE SEQUENCE</scope>
    <source>
        <strain evidence="1">MNPRO001-30</strain>
        <tissue evidence="1">Meninges</tissue>
    </source>
</reference>
<proteinExistence type="predicted"/>
<accession>A0AAD5QQV4</accession>
<keyword evidence="2" id="KW-1185">Reference proteome</keyword>
<organism evidence="1 2">
    <name type="scientific">Parelaphostrongylus tenuis</name>
    <name type="common">Meningeal worm</name>
    <dbReference type="NCBI Taxonomy" id="148309"/>
    <lineage>
        <taxon>Eukaryota</taxon>
        <taxon>Metazoa</taxon>
        <taxon>Ecdysozoa</taxon>
        <taxon>Nematoda</taxon>
        <taxon>Chromadorea</taxon>
        <taxon>Rhabditida</taxon>
        <taxon>Rhabditina</taxon>
        <taxon>Rhabditomorpha</taxon>
        <taxon>Strongyloidea</taxon>
        <taxon>Metastrongylidae</taxon>
        <taxon>Parelaphostrongylus</taxon>
    </lineage>
</organism>
<sequence>MFGASALFAHLDGVHSVDENATASFPSHRSRPWGISCSFRYGTGLAQLRNKLCLLES</sequence>
<protein>
    <submittedName>
        <fullName evidence="1">Uncharacterized protein</fullName>
    </submittedName>
</protein>
<dbReference type="AlphaFoldDB" id="A0AAD5QQV4"/>
<dbReference type="EMBL" id="JAHQIW010003527">
    <property type="protein sequence ID" value="KAJ1358962.1"/>
    <property type="molecule type" value="Genomic_DNA"/>
</dbReference>
<name>A0AAD5QQV4_PARTN</name>